<dbReference type="PROSITE" id="PS50522">
    <property type="entry name" value="RDRP_PHAGE"/>
    <property type="match status" value="1"/>
</dbReference>
<evidence type="ECO:0000313" key="11">
    <source>
        <dbReference type="EMBL" id="QDH86555.1"/>
    </source>
</evidence>
<keyword evidence="9" id="KW-0460">Magnesium</keyword>
<keyword evidence="2 11" id="KW-0696">RNA-directed RNA polymerase</keyword>
<dbReference type="Pfam" id="PF03431">
    <property type="entry name" value="RNA_replicase_B"/>
    <property type="match status" value="1"/>
</dbReference>
<evidence type="ECO:0000256" key="5">
    <source>
        <dbReference type="ARBA" id="ARBA00022741"/>
    </source>
</evidence>
<dbReference type="InterPro" id="IPR005093">
    <property type="entry name" value="RNArep_beta"/>
</dbReference>
<feature type="binding site" evidence="9">
    <location>
        <position position="421"/>
    </location>
    <ligand>
        <name>Mg(2+)</name>
        <dbReference type="ChEBI" id="CHEBI:18420"/>
        <label>2</label>
    </ligand>
</feature>
<organism evidence="11">
    <name type="scientific">Leviviridae sp</name>
    <dbReference type="NCBI Taxonomy" id="2027243"/>
    <lineage>
        <taxon>Viruses</taxon>
        <taxon>Riboviria</taxon>
        <taxon>Orthornavirae</taxon>
        <taxon>Lenarviricota</taxon>
        <taxon>Leviviricetes</taxon>
        <taxon>Norzivirales</taxon>
        <taxon>Fiersviridae</taxon>
    </lineage>
</organism>
<keyword evidence="4" id="KW-0548">Nucleotidyltransferase</keyword>
<dbReference type="InterPro" id="IPR043502">
    <property type="entry name" value="DNA/RNA_pol_sf"/>
</dbReference>
<evidence type="ECO:0000256" key="4">
    <source>
        <dbReference type="ARBA" id="ARBA00022695"/>
    </source>
</evidence>
<evidence type="ECO:0000256" key="6">
    <source>
        <dbReference type="ARBA" id="ARBA00022953"/>
    </source>
</evidence>
<evidence type="ECO:0000256" key="9">
    <source>
        <dbReference type="PIRSR" id="PIRSR605093-1"/>
    </source>
</evidence>
<feature type="binding site" evidence="9">
    <location>
        <position position="337"/>
    </location>
    <ligand>
        <name>Mg(2+)</name>
        <dbReference type="ChEBI" id="CHEBI:18420"/>
        <label>2</label>
    </ligand>
</feature>
<dbReference type="EMBL" id="MN032756">
    <property type="protein sequence ID" value="QDH86555.1"/>
    <property type="molecule type" value="Genomic_RNA"/>
</dbReference>
<accession>A0A514CYX0</accession>
<evidence type="ECO:0000259" key="10">
    <source>
        <dbReference type="PROSITE" id="PS50522"/>
    </source>
</evidence>
<reference evidence="11" key="1">
    <citation type="submission" date="2019-05" db="EMBL/GenBank/DDBJ databases">
        <title>Metatranscriptomic reconstruction reveals RNA viruses with the potential to shape carbon cycling in soil.</title>
        <authorList>
            <person name="Starr E.P."/>
            <person name="Nuccio E."/>
            <person name="Pett-Ridge J."/>
            <person name="Banfield J.F."/>
            <person name="Firestone M.K."/>
        </authorList>
    </citation>
    <scope>NUCLEOTIDE SEQUENCE</scope>
    <source>
        <strain evidence="11">H1_Bulk_Litter_5_scaffold_580</strain>
    </source>
</reference>
<feature type="domain" description="RdRp catalytic" evidence="10">
    <location>
        <begin position="322"/>
        <end position="452"/>
    </location>
</feature>
<dbReference type="GO" id="GO:0003968">
    <property type="term" value="F:RNA-directed RNA polymerase activity"/>
    <property type="evidence" value="ECO:0007669"/>
    <property type="project" value="UniProtKB-KW"/>
</dbReference>
<evidence type="ECO:0000256" key="1">
    <source>
        <dbReference type="ARBA" id="ARBA00012494"/>
    </source>
</evidence>
<dbReference type="InterPro" id="IPR007096">
    <property type="entry name" value="RNA-dir_Rpol_cat_phage"/>
</dbReference>
<comment type="cofactor">
    <cofactor evidence="9">
        <name>Mg(2+)</name>
        <dbReference type="ChEBI" id="CHEBI:18420"/>
    </cofactor>
    <text evidence="9">Binds 2 Mg(2+) per subunit.</text>
</comment>
<evidence type="ECO:0000256" key="8">
    <source>
        <dbReference type="ARBA" id="ARBA00048744"/>
    </source>
</evidence>
<evidence type="ECO:0000256" key="7">
    <source>
        <dbReference type="ARBA" id="ARBA00030248"/>
    </source>
</evidence>
<name>A0A514CYX0_9VIRU</name>
<keyword evidence="5" id="KW-0547">Nucleotide-binding</keyword>
<feature type="binding site" evidence="9">
    <location>
        <position position="420"/>
    </location>
    <ligand>
        <name>Mg(2+)</name>
        <dbReference type="ChEBI" id="CHEBI:18420"/>
        <label>2</label>
    </ligand>
</feature>
<sequence length="631" mass="71512">MDSVKSQDKLLELIAALLSDIQTSHSEVYTVRLMRLDLQKLRSRVKHEGISFLTKTLPRLGKAFDRVLSSDTTLNAAKLGFQTLAGSETPMFMGSLFKRVIANDGRVLQNPCVTSITAIREIAYCFYKYELPFSPDDEQRVLDQFVKTESDISSYDALFSSIADLVIGQPNNYRAIKPDYYSKVIRKARRKLARVFSGFDPWNIHPRHGPGAVSTKERLWDKYKWTSVPRTLTDVYPFDAYFTASLGHICDTYRSLPVDDSEQYARVVLVPKDSRGPRLISCEPLVFQWIQQGLGTAVRDWIEQHPLTRDHVRFTDQEPNQMAALIGSITGRLATLDLKDASDRVTLGLVRLLFPEPLLGCLMASRSAGTTLPDNSRLKLHKFAPMGSNLCFPILAITIWVLLDSALDADSRERVYVYGDDVIVPTACAANAIATLESFGLLVNKDKSCTAGYFRESCGTDAYQGVNVTPIRFKTLWSEHRSPDALTSWVAYANSCFVRGYKQTYDVIVGGLFRIYGPLPEKSSHPDCISLCYVPEAQQPKLTRTNKYLQRRETLLWCVRSRPIHKSIDGWSMLLRFFAESTPDRIEWSVSNWDRSPSVRRLLQDKIPVESAFSVSSYTKQRSSILVRCWR</sequence>
<dbReference type="SUPFAM" id="SSF56672">
    <property type="entry name" value="DNA/RNA polymerases"/>
    <property type="match status" value="1"/>
</dbReference>
<evidence type="ECO:0000256" key="2">
    <source>
        <dbReference type="ARBA" id="ARBA00022484"/>
    </source>
</evidence>
<proteinExistence type="predicted"/>
<keyword evidence="3" id="KW-0808">Transferase</keyword>
<evidence type="ECO:0000256" key="3">
    <source>
        <dbReference type="ARBA" id="ARBA00022679"/>
    </source>
</evidence>
<dbReference type="GO" id="GO:0000166">
    <property type="term" value="F:nucleotide binding"/>
    <property type="evidence" value="ECO:0007669"/>
    <property type="project" value="UniProtKB-KW"/>
</dbReference>
<dbReference type="GO" id="GO:0039694">
    <property type="term" value="P:viral RNA genome replication"/>
    <property type="evidence" value="ECO:0007669"/>
    <property type="project" value="InterPro"/>
</dbReference>
<protein>
    <recommendedName>
        <fullName evidence="1">RNA-directed RNA polymerase</fullName>
        <ecNumber evidence="1">2.7.7.48</ecNumber>
    </recommendedName>
    <alternativeName>
        <fullName evidence="7">RNA replicase beta chain</fullName>
    </alternativeName>
</protein>
<comment type="catalytic activity">
    <reaction evidence="8">
        <text>RNA(n) + a ribonucleoside 5'-triphosphate = RNA(n+1) + diphosphate</text>
        <dbReference type="Rhea" id="RHEA:21248"/>
        <dbReference type="Rhea" id="RHEA-COMP:14527"/>
        <dbReference type="Rhea" id="RHEA-COMP:17342"/>
        <dbReference type="ChEBI" id="CHEBI:33019"/>
        <dbReference type="ChEBI" id="CHEBI:61557"/>
        <dbReference type="ChEBI" id="CHEBI:140395"/>
        <dbReference type="EC" id="2.7.7.48"/>
    </reaction>
</comment>
<keyword evidence="9" id="KW-0479">Metal-binding</keyword>
<dbReference type="GO" id="GO:0046872">
    <property type="term" value="F:metal ion binding"/>
    <property type="evidence" value="ECO:0007669"/>
    <property type="project" value="UniProtKB-KW"/>
</dbReference>
<dbReference type="EC" id="2.7.7.48" evidence="1"/>
<keyword evidence="6" id="KW-0693">Viral RNA replication</keyword>
<gene>
    <name evidence="11" type="ORF">H1BulkLitter5580_000004</name>
</gene>